<evidence type="ECO:0000259" key="5">
    <source>
        <dbReference type="Pfam" id="PF00582"/>
    </source>
</evidence>
<dbReference type="AlphaFoldDB" id="A0A1H1N954"/>
<evidence type="ECO:0000256" key="1">
    <source>
        <dbReference type="ARBA" id="ARBA00004496"/>
    </source>
</evidence>
<feature type="domain" description="UspA" evidence="5">
    <location>
        <begin position="4"/>
        <end position="147"/>
    </location>
</feature>
<comment type="subcellular location">
    <subcellularLocation>
        <location evidence="1">Cytoplasm</location>
    </subcellularLocation>
</comment>
<dbReference type="PANTHER" id="PTHR47892:SF1">
    <property type="entry name" value="UNIVERSAL STRESS PROTEIN E"/>
    <property type="match status" value="1"/>
</dbReference>
<dbReference type="SUPFAM" id="SSF52402">
    <property type="entry name" value="Adenine nucleotide alpha hydrolases-like"/>
    <property type="match status" value="2"/>
</dbReference>
<dbReference type="PANTHER" id="PTHR47892">
    <property type="entry name" value="UNIVERSAL STRESS PROTEIN E"/>
    <property type="match status" value="1"/>
</dbReference>
<dbReference type="RefSeq" id="WP_090272175.1">
    <property type="nucleotide sequence ID" value="NZ_LT629748.1"/>
</dbReference>
<dbReference type="GO" id="GO:0005737">
    <property type="term" value="C:cytoplasm"/>
    <property type="evidence" value="ECO:0007669"/>
    <property type="project" value="UniProtKB-SubCell"/>
</dbReference>
<dbReference type="Pfam" id="PF00582">
    <property type="entry name" value="Usp"/>
    <property type="match status" value="2"/>
</dbReference>
<dbReference type="EMBL" id="LT629748">
    <property type="protein sequence ID" value="SDR95543.1"/>
    <property type="molecule type" value="Genomic_DNA"/>
</dbReference>
<comment type="function">
    <text evidence="4">Required for resistance to DNA-damaging agents.</text>
</comment>
<dbReference type="Proteomes" id="UP000243426">
    <property type="component" value="Chromosome I"/>
</dbReference>
<protein>
    <submittedName>
        <fullName evidence="6">Universal stress protein E</fullName>
    </submittedName>
</protein>
<reference evidence="7" key="1">
    <citation type="submission" date="2016-10" db="EMBL/GenBank/DDBJ databases">
        <authorList>
            <person name="Varghese N."/>
            <person name="Submissions S."/>
        </authorList>
    </citation>
    <scope>NUCLEOTIDE SEQUENCE [LARGE SCALE GENOMIC DNA]</scope>
    <source>
        <strain evidence="7">2SM5</strain>
    </source>
</reference>
<comment type="similarity">
    <text evidence="2">Belongs to the universal stress protein A family.</text>
</comment>
<sequence>MNIEHILVVIDPTSDTDQPCLRRAEQLAEYYPSARFTLFLSDYIPALDGGMLFNTDSLANARNTLLGHREKCLEQLAGPLRAKGFTVNTSAVWGKRYERHILRAIHEQQPDLVLKTTHHHNLLKRLVLTNTDWYLIRHCPVPLWLVKQPEGKLKILGVSVDPLHEADKPAALDYKLLATGRSLAAATGAEVQALHCYNPLPHTLAFDTGLVANYDGYAAQVQEHHATAFSEFSSQAGIAPAEQHLLRGYPEQAVPTFVKQQQVDLLIMGAISRSRLENALVGHTAERLLDEVPCDVLIVKPDGFVNPSKPD</sequence>
<evidence type="ECO:0000256" key="2">
    <source>
        <dbReference type="ARBA" id="ARBA00008791"/>
    </source>
</evidence>
<keyword evidence="3" id="KW-0963">Cytoplasm</keyword>
<keyword evidence="7" id="KW-1185">Reference proteome</keyword>
<dbReference type="STRING" id="797277.SAMN05216198_0845"/>
<organism evidence="6 7">
    <name type="scientific">Halopseudomonas litoralis</name>
    <dbReference type="NCBI Taxonomy" id="797277"/>
    <lineage>
        <taxon>Bacteria</taxon>
        <taxon>Pseudomonadati</taxon>
        <taxon>Pseudomonadota</taxon>
        <taxon>Gammaproteobacteria</taxon>
        <taxon>Pseudomonadales</taxon>
        <taxon>Pseudomonadaceae</taxon>
        <taxon>Halopseudomonas</taxon>
    </lineage>
</organism>
<accession>A0A1H1N954</accession>
<dbReference type="OrthoDB" id="239260at2"/>
<dbReference type="InterPro" id="IPR006016">
    <property type="entry name" value="UspA"/>
</dbReference>
<proteinExistence type="inferred from homology"/>
<evidence type="ECO:0000313" key="6">
    <source>
        <dbReference type="EMBL" id="SDR95543.1"/>
    </source>
</evidence>
<dbReference type="Gene3D" id="3.40.50.12370">
    <property type="match status" value="1"/>
</dbReference>
<gene>
    <name evidence="6" type="ORF">SAMN05216198_0845</name>
</gene>
<dbReference type="InterPro" id="IPR006015">
    <property type="entry name" value="Universal_stress_UspA"/>
</dbReference>
<dbReference type="PRINTS" id="PR01438">
    <property type="entry name" value="UNVRSLSTRESS"/>
</dbReference>
<evidence type="ECO:0000256" key="3">
    <source>
        <dbReference type="ARBA" id="ARBA00022490"/>
    </source>
</evidence>
<name>A0A1H1N954_9GAMM</name>
<evidence type="ECO:0000256" key="4">
    <source>
        <dbReference type="ARBA" id="ARBA00037131"/>
    </source>
</evidence>
<evidence type="ECO:0000313" key="7">
    <source>
        <dbReference type="Proteomes" id="UP000243426"/>
    </source>
</evidence>
<feature type="domain" description="UspA" evidence="5">
    <location>
        <begin position="175"/>
        <end position="300"/>
    </location>
</feature>